<dbReference type="PANTHER" id="PTHR39474">
    <property type="entry name" value="UNNAMED PRODUCT"/>
    <property type="match status" value="1"/>
</dbReference>
<dbReference type="GeneID" id="37033299"/>
<dbReference type="OrthoDB" id="4590138at2759"/>
<sequence>SSHSRRFALPAPDEQTKRELRVGGPDVKLDQLGPVVINTDGSISRINNWEELSEAERATTLRLLAKRNAERVSALK</sequence>
<reference evidence="1 2" key="1">
    <citation type="journal article" date="2018" name="Mol. Biol. Evol.">
        <title>Broad Genomic Sampling Reveals a Smut Pathogenic Ancestry of the Fungal Clade Ustilaginomycotina.</title>
        <authorList>
            <person name="Kijpornyongpan T."/>
            <person name="Mondo S.J."/>
            <person name="Barry K."/>
            <person name="Sandor L."/>
            <person name="Lee J."/>
            <person name="Lipzen A."/>
            <person name="Pangilinan J."/>
            <person name="LaButti K."/>
            <person name="Hainaut M."/>
            <person name="Henrissat B."/>
            <person name="Grigoriev I.V."/>
            <person name="Spatafora J.W."/>
            <person name="Aime M.C."/>
        </authorList>
    </citation>
    <scope>NUCLEOTIDE SEQUENCE [LARGE SCALE GENOMIC DNA]</scope>
    <source>
        <strain evidence="1 2">MCA 4658</strain>
    </source>
</reference>
<name>A0A316VQJ9_9BASI</name>
<dbReference type="EMBL" id="KZ819440">
    <property type="protein sequence ID" value="PWN39877.1"/>
    <property type="molecule type" value="Genomic_DNA"/>
</dbReference>
<dbReference type="STRING" id="1522189.A0A316VQJ9"/>
<organism evidence="1 2">
    <name type="scientific">Ceraceosorus guamensis</name>
    <dbReference type="NCBI Taxonomy" id="1522189"/>
    <lineage>
        <taxon>Eukaryota</taxon>
        <taxon>Fungi</taxon>
        <taxon>Dikarya</taxon>
        <taxon>Basidiomycota</taxon>
        <taxon>Ustilaginomycotina</taxon>
        <taxon>Exobasidiomycetes</taxon>
        <taxon>Ceraceosorales</taxon>
        <taxon>Ceraceosoraceae</taxon>
        <taxon>Ceraceosorus</taxon>
    </lineage>
</organism>
<keyword evidence="2" id="KW-1185">Reference proteome</keyword>
<feature type="non-terminal residue" evidence="1">
    <location>
        <position position="76"/>
    </location>
</feature>
<protein>
    <submittedName>
        <fullName evidence="1">Uncharacterized protein</fullName>
    </submittedName>
</protein>
<evidence type="ECO:0000313" key="2">
    <source>
        <dbReference type="Proteomes" id="UP000245783"/>
    </source>
</evidence>
<dbReference type="Proteomes" id="UP000245783">
    <property type="component" value="Unassembled WGS sequence"/>
</dbReference>
<dbReference type="InParanoid" id="A0A316VQJ9"/>
<dbReference type="AlphaFoldDB" id="A0A316VQJ9"/>
<proteinExistence type="predicted"/>
<gene>
    <name evidence="1" type="ORF">IE81DRAFT_272985</name>
</gene>
<evidence type="ECO:0000313" key="1">
    <source>
        <dbReference type="EMBL" id="PWN39877.1"/>
    </source>
</evidence>
<dbReference type="PANTHER" id="PTHR39474:SF1">
    <property type="entry name" value="FUNGAL SPECIFIC TRANSCRIPTION FACTOR"/>
    <property type="match status" value="1"/>
</dbReference>
<feature type="non-terminal residue" evidence="1">
    <location>
        <position position="1"/>
    </location>
</feature>
<dbReference type="RefSeq" id="XP_025367037.1">
    <property type="nucleotide sequence ID" value="XM_025511429.1"/>
</dbReference>
<accession>A0A316VQJ9</accession>